<feature type="region of interest" description="Disordered" evidence="1">
    <location>
        <begin position="1"/>
        <end position="77"/>
    </location>
</feature>
<evidence type="ECO:0000256" key="1">
    <source>
        <dbReference type="SAM" id="MobiDB-lite"/>
    </source>
</evidence>
<proteinExistence type="predicted"/>
<dbReference type="Proteomes" id="UP000681967">
    <property type="component" value="Unassembled WGS sequence"/>
</dbReference>
<sequence length="77" mass="8887">RVEKNDDDVDIDTNQNLMDDDYKKSSRHTNLNNNDDDGGGDESSSRRSSARQKSRSKFNDENEQDDLVKIRKKSNPK</sequence>
<comment type="caution">
    <text evidence="2">The sequence shown here is derived from an EMBL/GenBank/DDBJ whole genome shotgun (WGS) entry which is preliminary data.</text>
</comment>
<gene>
    <name evidence="2" type="ORF">BYL167_LOCUS51541</name>
    <name evidence="3" type="ORF">GIL414_LOCUS60355</name>
</gene>
<evidence type="ECO:0000313" key="3">
    <source>
        <dbReference type="EMBL" id="CAF5058237.1"/>
    </source>
</evidence>
<name>A0A8S3C3J8_9BILA</name>
<organism evidence="2 4">
    <name type="scientific">Rotaria magnacalcarata</name>
    <dbReference type="NCBI Taxonomy" id="392030"/>
    <lineage>
        <taxon>Eukaryota</taxon>
        <taxon>Metazoa</taxon>
        <taxon>Spiralia</taxon>
        <taxon>Gnathifera</taxon>
        <taxon>Rotifera</taxon>
        <taxon>Eurotatoria</taxon>
        <taxon>Bdelloidea</taxon>
        <taxon>Philodinida</taxon>
        <taxon>Philodinidae</taxon>
        <taxon>Rotaria</taxon>
    </lineage>
</organism>
<evidence type="ECO:0000313" key="2">
    <source>
        <dbReference type="EMBL" id="CAF4885855.1"/>
    </source>
</evidence>
<dbReference type="EMBL" id="CAJOBH010163161">
    <property type="protein sequence ID" value="CAF4885855.1"/>
    <property type="molecule type" value="Genomic_DNA"/>
</dbReference>
<dbReference type="EMBL" id="CAJOBJ010232630">
    <property type="protein sequence ID" value="CAF5058237.1"/>
    <property type="molecule type" value="Genomic_DNA"/>
</dbReference>
<dbReference type="AlphaFoldDB" id="A0A8S3C3J8"/>
<accession>A0A8S3C3J8</accession>
<feature type="non-terminal residue" evidence="2">
    <location>
        <position position="1"/>
    </location>
</feature>
<dbReference type="Proteomes" id="UP000681720">
    <property type="component" value="Unassembled WGS sequence"/>
</dbReference>
<feature type="compositionally biased region" description="Acidic residues" evidence="1">
    <location>
        <begin position="1"/>
        <end position="11"/>
    </location>
</feature>
<reference evidence="2" key="1">
    <citation type="submission" date="2021-02" db="EMBL/GenBank/DDBJ databases">
        <authorList>
            <person name="Nowell W R."/>
        </authorList>
    </citation>
    <scope>NUCLEOTIDE SEQUENCE</scope>
</reference>
<protein>
    <submittedName>
        <fullName evidence="2">Uncharacterized protein</fullName>
    </submittedName>
</protein>
<evidence type="ECO:0000313" key="4">
    <source>
        <dbReference type="Proteomes" id="UP000681967"/>
    </source>
</evidence>
<feature type="non-terminal residue" evidence="2">
    <location>
        <position position="77"/>
    </location>
</feature>